<keyword evidence="3" id="KW-1185">Reference proteome</keyword>
<sequence length="338" mass="37119">MLGSICRLPRRQIKNTSSRHRSRLPADPSDRSHDGSGPASAVVSGRRDVVQVCASCSAIARLWPPPPARHRSQPSWTASTCLPAAGACNRAHALCLSRLATHRWPPQSVKFVIGIRISLESRSRSRPKLHDGRRPTSSAFTLAALHNSRTDMRVYGIFSGSRAASQGAAWQGWESGARQIDQIQQNGNGFGELILRFDEGDWPTRFHHRLERGLKCIPLPLHFASLCISPTPVRRRRHDQPLLPRGKENVRGISHQVSALLPARAVKEAGASCTPSPRGSPKLWHYRFTSEVNQGGGDAGLWLTGSSLPLQLAALQSKCGFATAKICLESFARRPAWR</sequence>
<evidence type="ECO:0000313" key="3">
    <source>
        <dbReference type="Proteomes" id="UP000830671"/>
    </source>
</evidence>
<dbReference type="AlphaFoldDB" id="A0A9Q8SLE5"/>
<dbReference type="Proteomes" id="UP000830671">
    <property type="component" value="Chromosome 2"/>
</dbReference>
<dbReference type="KEGG" id="clup:CLUP02_04064"/>
<evidence type="ECO:0000313" key="2">
    <source>
        <dbReference type="EMBL" id="UQC78587.1"/>
    </source>
</evidence>
<feature type="region of interest" description="Disordered" evidence="1">
    <location>
        <begin position="14"/>
        <end position="43"/>
    </location>
</feature>
<dbReference type="RefSeq" id="XP_049140224.1">
    <property type="nucleotide sequence ID" value="XM_049283081.1"/>
</dbReference>
<dbReference type="GeneID" id="73338091"/>
<name>A0A9Q8SLE5_9PEZI</name>
<feature type="compositionally biased region" description="Basic residues" evidence="1">
    <location>
        <begin position="14"/>
        <end position="23"/>
    </location>
</feature>
<reference evidence="2" key="1">
    <citation type="journal article" date="2021" name="Mol. Plant Microbe Interact.">
        <title>Complete Genome Sequence of the Plant-Pathogenic Fungus Colletotrichum lupini.</title>
        <authorList>
            <person name="Baroncelli R."/>
            <person name="Pensec F."/>
            <person name="Da Lio D."/>
            <person name="Boufleur T."/>
            <person name="Vicente I."/>
            <person name="Sarrocco S."/>
            <person name="Picot A."/>
            <person name="Baraldi E."/>
            <person name="Sukno S."/>
            <person name="Thon M."/>
            <person name="Le Floch G."/>
        </authorList>
    </citation>
    <scope>NUCLEOTIDE SEQUENCE</scope>
    <source>
        <strain evidence="2">IMI 504893</strain>
    </source>
</reference>
<organism evidence="2 3">
    <name type="scientific">Colletotrichum lupini</name>
    <dbReference type="NCBI Taxonomy" id="145971"/>
    <lineage>
        <taxon>Eukaryota</taxon>
        <taxon>Fungi</taxon>
        <taxon>Dikarya</taxon>
        <taxon>Ascomycota</taxon>
        <taxon>Pezizomycotina</taxon>
        <taxon>Sordariomycetes</taxon>
        <taxon>Hypocreomycetidae</taxon>
        <taxon>Glomerellales</taxon>
        <taxon>Glomerellaceae</taxon>
        <taxon>Colletotrichum</taxon>
        <taxon>Colletotrichum acutatum species complex</taxon>
    </lineage>
</organism>
<dbReference type="EMBL" id="CP019474">
    <property type="protein sequence ID" value="UQC78587.1"/>
    <property type="molecule type" value="Genomic_DNA"/>
</dbReference>
<gene>
    <name evidence="2" type="ORF">CLUP02_04064</name>
</gene>
<accession>A0A9Q8SLE5</accession>
<proteinExistence type="predicted"/>
<protein>
    <submittedName>
        <fullName evidence="2">Uncharacterized protein</fullName>
    </submittedName>
</protein>
<evidence type="ECO:0000256" key="1">
    <source>
        <dbReference type="SAM" id="MobiDB-lite"/>
    </source>
</evidence>